<keyword evidence="3" id="KW-1185">Reference proteome</keyword>
<dbReference type="AlphaFoldDB" id="A0A4U2YP18"/>
<gene>
    <name evidence="2" type="ORF">FC770_08415</name>
</gene>
<dbReference type="InterPro" id="IPR052625">
    <property type="entry name" value="Chl_b_Red"/>
</dbReference>
<name>A0A4U2YP18_9ACTN</name>
<dbReference type="OrthoDB" id="9810734at2"/>
<dbReference type="GO" id="GO:0034256">
    <property type="term" value="F:chlorophyll(ide) b reductase activity"/>
    <property type="evidence" value="ECO:0007669"/>
    <property type="project" value="TreeGrafter"/>
</dbReference>
<protein>
    <submittedName>
        <fullName evidence="2">SDR family oxidoreductase</fullName>
    </submittedName>
</protein>
<accession>A0A4U2YP18</accession>
<dbReference type="Gene3D" id="3.40.50.720">
    <property type="entry name" value="NAD(P)-binding Rossmann-like Domain"/>
    <property type="match status" value="1"/>
</dbReference>
<reference evidence="2 3" key="1">
    <citation type="submission" date="2019-04" db="EMBL/GenBank/DDBJ databases">
        <authorList>
            <person name="Dong K."/>
        </authorList>
    </citation>
    <scope>NUCLEOTIDE SEQUENCE [LARGE SCALE GENOMIC DNA]</scope>
    <source>
        <strain evidence="3">dk3543</strain>
    </source>
</reference>
<comment type="caution">
    <text evidence="2">The sequence shown here is derived from an EMBL/GenBank/DDBJ whole genome shotgun (WGS) entry which is preliminary data.</text>
</comment>
<sequence length="263" mass="28439">MKSAVITGSTKGIGLAMAREFRRQGYGVVVCGRTEEAVAGAITALGSTHVVGRATDVTDLTQLQALWDLAVSEFGQVDIWVNNAGVAHTTKPIVETREQDVRSMVSTNMLGTIFGSQVATRGFLTQGNGRLFNVLGGGSDGRIRPGMGVYSTTKRGLDMFTRALTKETKESGIVVGQIRPGILISDGWLREAARAPEQVSSQRRMLNILADHVDDVAPYLVSEMLAADKTGVEISWLTNGRLMKRFMTPGYARKNDVMARYGL</sequence>
<dbReference type="SUPFAM" id="SSF51735">
    <property type="entry name" value="NAD(P)-binding Rossmann-fold domains"/>
    <property type="match status" value="1"/>
</dbReference>
<evidence type="ECO:0000313" key="2">
    <source>
        <dbReference type="EMBL" id="TKI62405.1"/>
    </source>
</evidence>
<dbReference type="PRINTS" id="PR00080">
    <property type="entry name" value="SDRFAMILY"/>
</dbReference>
<comment type="similarity">
    <text evidence="1">Belongs to the short-chain dehydrogenases/reductases (SDR) family.</text>
</comment>
<dbReference type="PRINTS" id="PR00081">
    <property type="entry name" value="GDHRDH"/>
</dbReference>
<proteinExistence type="inferred from homology"/>
<dbReference type="GO" id="GO:0010304">
    <property type="term" value="P:PSII associated light-harvesting complex II catabolic process"/>
    <property type="evidence" value="ECO:0007669"/>
    <property type="project" value="TreeGrafter"/>
</dbReference>
<dbReference type="PANTHER" id="PTHR24314">
    <property type="entry name" value="NON-SPECIFIC LIPID TRANSFER PROTEIN-RELATED"/>
    <property type="match status" value="1"/>
</dbReference>
<evidence type="ECO:0000256" key="1">
    <source>
        <dbReference type="RuleBase" id="RU000363"/>
    </source>
</evidence>
<dbReference type="EMBL" id="SZPY01000002">
    <property type="protein sequence ID" value="TKI62405.1"/>
    <property type="molecule type" value="Genomic_DNA"/>
</dbReference>
<organism evidence="2 3">
    <name type="scientific">Nocardioides jishulii</name>
    <dbReference type="NCBI Taxonomy" id="2575440"/>
    <lineage>
        <taxon>Bacteria</taxon>
        <taxon>Bacillati</taxon>
        <taxon>Actinomycetota</taxon>
        <taxon>Actinomycetes</taxon>
        <taxon>Propionibacteriales</taxon>
        <taxon>Nocardioidaceae</taxon>
        <taxon>Nocardioides</taxon>
    </lineage>
</organism>
<dbReference type="GO" id="GO:0015996">
    <property type="term" value="P:chlorophyll catabolic process"/>
    <property type="evidence" value="ECO:0007669"/>
    <property type="project" value="TreeGrafter"/>
</dbReference>
<dbReference type="Proteomes" id="UP000307808">
    <property type="component" value="Unassembled WGS sequence"/>
</dbReference>
<evidence type="ECO:0000313" key="3">
    <source>
        <dbReference type="Proteomes" id="UP000307808"/>
    </source>
</evidence>
<dbReference type="RefSeq" id="WP_137065674.1">
    <property type="nucleotide sequence ID" value="NZ_CP040748.1"/>
</dbReference>
<dbReference type="InterPro" id="IPR002347">
    <property type="entry name" value="SDR_fam"/>
</dbReference>
<dbReference type="Pfam" id="PF00106">
    <property type="entry name" value="adh_short"/>
    <property type="match status" value="1"/>
</dbReference>
<dbReference type="CDD" id="cd05233">
    <property type="entry name" value="SDR_c"/>
    <property type="match status" value="1"/>
</dbReference>
<dbReference type="PANTHER" id="PTHR24314:SF21">
    <property type="entry name" value="CHLOROPHYLL(IDE) B REDUCTASE NYC1, CHLOROPLASTIC-RELATED"/>
    <property type="match status" value="1"/>
</dbReference>
<dbReference type="InterPro" id="IPR036291">
    <property type="entry name" value="NAD(P)-bd_dom_sf"/>
</dbReference>